<organism evidence="7 8">
    <name type="scientific">Polluticaenibacter yanchengensis</name>
    <dbReference type="NCBI Taxonomy" id="3014562"/>
    <lineage>
        <taxon>Bacteria</taxon>
        <taxon>Pseudomonadati</taxon>
        <taxon>Bacteroidota</taxon>
        <taxon>Chitinophagia</taxon>
        <taxon>Chitinophagales</taxon>
        <taxon>Chitinophagaceae</taxon>
        <taxon>Polluticaenibacter</taxon>
    </lineage>
</organism>
<feature type="binding site" evidence="4">
    <location>
        <position position="108"/>
    </location>
    <ligand>
        <name>substrate</name>
    </ligand>
</feature>
<dbReference type="PANTHER" id="PTHR11142:SF0">
    <property type="entry name" value="TRNA PSEUDOURIDINE SYNTHASE-LIKE 1"/>
    <property type="match status" value="1"/>
</dbReference>
<dbReference type="InterPro" id="IPR020094">
    <property type="entry name" value="TruA/RsuA/RluB/E/F_N"/>
</dbReference>
<sequence>MRYFLELKYKGTHFAGFQIQKNAKTVQQNIEDALLVVFKTPIALTGSSRTDSGVHALQNFFHFDTDLDITPKHLYSLNAIISTDIYIINIKKVADDMHCRFTATHRKYHYFISTHRNPFTIETAWHYPFTIDINKLNEAAALLKSYSDFTTFSKKNTQTFTNICTITESYWVLENGTLRFTVKANRFLRGMVRALVATMLHVGKGKMSVDDFRKIIEAEDCSKADFSAPAHGLFLVEVGMPGY</sequence>
<keyword evidence="8" id="KW-1185">Reference proteome</keyword>
<evidence type="ECO:0000256" key="3">
    <source>
        <dbReference type="ARBA" id="ARBA00023235"/>
    </source>
</evidence>
<keyword evidence="2 4" id="KW-0819">tRNA processing</keyword>
<comment type="subunit">
    <text evidence="4">Homodimer.</text>
</comment>
<evidence type="ECO:0000256" key="5">
    <source>
        <dbReference type="RuleBase" id="RU003792"/>
    </source>
</evidence>
<dbReference type="PANTHER" id="PTHR11142">
    <property type="entry name" value="PSEUDOURIDYLATE SYNTHASE"/>
    <property type="match status" value="1"/>
</dbReference>
<dbReference type="NCBIfam" id="TIGR00071">
    <property type="entry name" value="hisT_truA"/>
    <property type="match status" value="1"/>
</dbReference>
<dbReference type="GO" id="GO:0160147">
    <property type="term" value="F:tRNA pseudouridine(38-40) synthase activity"/>
    <property type="evidence" value="ECO:0007669"/>
    <property type="project" value="UniProtKB-EC"/>
</dbReference>
<dbReference type="PIRSF" id="PIRSF001430">
    <property type="entry name" value="tRNA_psdUrid_synth"/>
    <property type="match status" value="1"/>
</dbReference>
<protein>
    <recommendedName>
        <fullName evidence="4">tRNA pseudouridine synthase A</fullName>
        <ecNumber evidence="4">5.4.99.12</ecNumber>
    </recommendedName>
    <alternativeName>
        <fullName evidence="4">tRNA pseudouridine(38-40) synthase</fullName>
    </alternativeName>
    <alternativeName>
        <fullName evidence="4">tRNA pseudouridylate synthase I</fullName>
    </alternativeName>
    <alternativeName>
        <fullName evidence="4">tRNA-uridine isomerase I</fullName>
    </alternativeName>
</protein>
<name>A0ABT4UMI6_9BACT</name>
<dbReference type="CDD" id="cd02570">
    <property type="entry name" value="PseudoU_synth_EcTruA"/>
    <property type="match status" value="1"/>
</dbReference>
<dbReference type="RefSeq" id="WP_407032382.1">
    <property type="nucleotide sequence ID" value="NZ_JAQGEF010000021.1"/>
</dbReference>
<evidence type="ECO:0000313" key="8">
    <source>
        <dbReference type="Proteomes" id="UP001210231"/>
    </source>
</evidence>
<evidence type="ECO:0000259" key="6">
    <source>
        <dbReference type="Pfam" id="PF01416"/>
    </source>
</evidence>
<dbReference type="SUPFAM" id="SSF55120">
    <property type="entry name" value="Pseudouridine synthase"/>
    <property type="match status" value="1"/>
</dbReference>
<dbReference type="HAMAP" id="MF_00171">
    <property type="entry name" value="TruA"/>
    <property type="match status" value="1"/>
</dbReference>
<dbReference type="InterPro" id="IPR020095">
    <property type="entry name" value="PsdUridine_synth_TruA_C"/>
</dbReference>
<gene>
    <name evidence="4 7" type="primary">truA</name>
    <name evidence="7" type="ORF">O3P16_14655</name>
</gene>
<evidence type="ECO:0000256" key="2">
    <source>
        <dbReference type="ARBA" id="ARBA00022694"/>
    </source>
</evidence>
<dbReference type="Gene3D" id="3.30.70.580">
    <property type="entry name" value="Pseudouridine synthase I, catalytic domain, N-terminal subdomain"/>
    <property type="match status" value="1"/>
</dbReference>
<comment type="similarity">
    <text evidence="1 4 5">Belongs to the tRNA pseudouridine synthase TruA family.</text>
</comment>
<dbReference type="InterPro" id="IPR020097">
    <property type="entry name" value="PsdUridine_synth_TruA_a/b_dom"/>
</dbReference>
<comment type="function">
    <text evidence="4">Formation of pseudouridine at positions 38, 39 and 40 in the anticodon stem and loop of transfer RNAs.</text>
</comment>
<evidence type="ECO:0000256" key="1">
    <source>
        <dbReference type="ARBA" id="ARBA00009375"/>
    </source>
</evidence>
<dbReference type="EC" id="5.4.99.12" evidence="4"/>
<dbReference type="InterPro" id="IPR001406">
    <property type="entry name" value="PsdUridine_synth_TruA"/>
</dbReference>
<accession>A0ABT4UMI6</accession>
<proteinExistence type="inferred from homology"/>
<feature type="domain" description="Pseudouridine synthase I TruA alpha/beta" evidence="6">
    <location>
        <begin position="147"/>
        <end position="238"/>
    </location>
</feature>
<feature type="domain" description="Pseudouridine synthase I TruA alpha/beta" evidence="6">
    <location>
        <begin position="8"/>
        <end position="101"/>
    </location>
</feature>
<dbReference type="EMBL" id="JAQGEF010000021">
    <property type="protein sequence ID" value="MDA3616053.1"/>
    <property type="molecule type" value="Genomic_DNA"/>
</dbReference>
<dbReference type="Pfam" id="PF01416">
    <property type="entry name" value="PseudoU_synth_1"/>
    <property type="match status" value="2"/>
</dbReference>
<keyword evidence="3 4" id="KW-0413">Isomerase</keyword>
<comment type="caution">
    <text evidence="4">Lacks conserved residue(s) required for the propagation of feature annotation.</text>
</comment>
<dbReference type="Gene3D" id="3.30.70.660">
    <property type="entry name" value="Pseudouridine synthase I, catalytic domain, C-terminal subdomain"/>
    <property type="match status" value="1"/>
</dbReference>
<dbReference type="Proteomes" id="UP001210231">
    <property type="component" value="Unassembled WGS sequence"/>
</dbReference>
<feature type="active site" description="Nucleophile" evidence="4">
    <location>
        <position position="51"/>
    </location>
</feature>
<comment type="catalytic activity">
    <reaction evidence="4 5">
        <text>uridine(38/39/40) in tRNA = pseudouridine(38/39/40) in tRNA</text>
        <dbReference type="Rhea" id="RHEA:22376"/>
        <dbReference type="Rhea" id="RHEA-COMP:10085"/>
        <dbReference type="Rhea" id="RHEA-COMP:10087"/>
        <dbReference type="ChEBI" id="CHEBI:65314"/>
        <dbReference type="ChEBI" id="CHEBI:65315"/>
        <dbReference type="EC" id="5.4.99.12"/>
    </reaction>
</comment>
<comment type="caution">
    <text evidence="7">The sequence shown here is derived from an EMBL/GenBank/DDBJ whole genome shotgun (WGS) entry which is preliminary data.</text>
</comment>
<reference evidence="7 8" key="1">
    <citation type="submission" date="2022-12" db="EMBL/GenBank/DDBJ databases">
        <title>Chitinophagaceae gen. sp. nov., a new member of the family Chitinophagaceae, isolated from soil in a chemical factory.</title>
        <authorList>
            <person name="Ke Z."/>
        </authorList>
    </citation>
    <scope>NUCLEOTIDE SEQUENCE [LARGE SCALE GENOMIC DNA]</scope>
    <source>
        <strain evidence="7 8">LY-5</strain>
    </source>
</reference>
<evidence type="ECO:0000313" key="7">
    <source>
        <dbReference type="EMBL" id="MDA3616053.1"/>
    </source>
</evidence>
<evidence type="ECO:0000256" key="4">
    <source>
        <dbReference type="HAMAP-Rule" id="MF_00171"/>
    </source>
</evidence>
<dbReference type="InterPro" id="IPR020103">
    <property type="entry name" value="PsdUridine_synth_cat_dom_sf"/>
</dbReference>